<accession>A0A450TBG9</accession>
<name>A0A450TBG9_9GAMM</name>
<evidence type="ECO:0008006" key="3">
    <source>
        <dbReference type="Google" id="ProtNLM"/>
    </source>
</evidence>
<sequence length="82" mass="9310">MTDMAHYALQVPEPLFVHAHKIAEEEHISTNEFFVAAIAEKVSFFKTNAYFRERRARGDLSGFDVWLAASPDVPATAEDELR</sequence>
<dbReference type="AlphaFoldDB" id="A0A450TBG9"/>
<protein>
    <recommendedName>
        <fullName evidence="3">HicB family protein</fullName>
    </recommendedName>
</protein>
<dbReference type="EMBL" id="CAADEX010000086">
    <property type="protein sequence ID" value="VFJ59801.1"/>
    <property type="molecule type" value="Genomic_DNA"/>
</dbReference>
<dbReference type="EMBL" id="CAADEY010000114">
    <property type="protein sequence ID" value="VFJ64118.1"/>
    <property type="molecule type" value="Genomic_DNA"/>
</dbReference>
<reference evidence="2" key="1">
    <citation type="submission" date="2019-02" db="EMBL/GenBank/DDBJ databases">
        <authorList>
            <person name="Gruber-Vodicka R. H."/>
            <person name="Seah K. B. B."/>
        </authorList>
    </citation>
    <scope>NUCLEOTIDE SEQUENCE</scope>
    <source>
        <strain evidence="2">BECK_DK161</strain>
        <strain evidence="1">BECK_DK47</strain>
    </source>
</reference>
<proteinExistence type="predicted"/>
<evidence type="ECO:0000313" key="1">
    <source>
        <dbReference type="EMBL" id="VFJ59801.1"/>
    </source>
</evidence>
<organism evidence="2">
    <name type="scientific">Candidatus Kentrum sp. DK</name>
    <dbReference type="NCBI Taxonomy" id="2126562"/>
    <lineage>
        <taxon>Bacteria</taxon>
        <taxon>Pseudomonadati</taxon>
        <taxon>Pseudomonadota</taxon>
        <taxon>Gammaproteobacteria</taxon>
        <taxon>Candidatus Kentrum</taxon>
    </lineage>
</organism>
<gene>
    <name evidence="1" type="ORF">BECKDK2373B_GA0170837_108612</name>
    <name evidence="2" type="ORF">BECKDK2373C_GA0170839_111413</name>
</gene>
<evidence type="ECO:0000313" key="2">
    <source>
        <dbReference type="EMBL" id="VFJ64118.1"/>
    </source>
</evidence>